<dbReference type="SUPFAM" id="SSF56935">
    <property type="entry name" value="Porins"/>
    <property type="match status" value="1"/>
</dbReference>
<sequence>MKRRAPCFSFHRFVFFLLGLALWLSPAHSQQSPSPPSPAAPAEERLATLEQRVLQLERQWRLRPAEGSPGGTLEERLERLESRVAELSARTQAANIPAPAPAAQEQLVSAPSPPPAENEAMTTPPYSGYMEMHLNQASGQPTILDFHRFVLLFGHSFSPRIKFWSEVEVEHALVEGGEESGELEIEQAFLDFFVKPEINFRAGILLAPIGILNERHEPPAFYGVERPFVDTLIIPTTWFDAGFGIYGDLGRGFTYKLYAMAPPDAAGFSAGEGIRGGRQSGLFSVVSDLGVTGRVEYRGVPRLTLGTSFFVANTGFRFQNLDPRLGLFEFDGRYRFRRFDFRGQFAQLWVSRTAELNRALLQQTGVNPNIAKSSLGYYLEAAYHLLPPGRVEADLAPFFRLERFNTQHRMAPGFQPLPQFDRTAYTLGISYRPHPDVALKLDYQFLRNRSDVIPIPNRFNLGIGWWF</sequence>
<feature type="chain" id="PRO_5005209908" description="Phosphate-selective porin O and P" evidence="2">
    <location>
        <begin position="30"/>
        <end position="467"/>
    </location>
</feature>
<organism evidence="3">
    <name type="scientific">uncultured Acidobacteria bacterium Rifle_16ft_4_minimus_37967</name>
    <dbReference type="NCBI Taxonomy" id="1665087"/>
    <lineage>
        <taxon>Bacteria</taxon>
        <taxon>Pseudomonadati</taxon>
        <taxon>Acidobacteriota</taxon>
        <taxon>environmental samples</taxon>
    </lineage>
</organism>
<dbReference type="Gene3D" id="2.40.160.10">
    <property type="entry name" value="Porin"/>
    <property type="match status" value="1"/>
</dbReference>
<feature type="signal peptide" evidence="2">
    <location>
        <begin position="1"/>
        <end position="29"/>
    </location>
</feature>
<keyword evidence="1" id="KW-0175">Coiled coil</keyword>
<protein>
    <recommendedName>
        <fullName evidence="4">Phosphate-selective porin O and P</fullName>
    </recommendedName>
</protein>
<proteinExistence type="predicted"/>
<dbReference type="InterPro" id="IPR023614">
    <property type="entry name" value="Porin_dom_sf"/>
</dbReference>
<reference evidence="3" key="1">
    <citation type="journal article" date="2015" name="ISME J.">
        <title>Aquifer environment selects for microbial species cohorts in sediment and groundwater.</title>
        <authorList>
            <person name="Hug L.A."/>
            <person name="Thomas B.C."/>
            <person name="Brown C.T."/>
            <person name="Frischkorn K.R."/>
            <person name="Williams K.H."/>
            <person name="Tringe S.G."/>
            <person name="Banfield J.F."/>
        </authorList>
    </citation>
    <scope>NUCLEOTIDE SEQUENCE</scope>
</reference>
<evidence type="ECO:0000256" key="2">
    <source>
        <dbReference type="SAM" id="SignalP"/>
    </source>
</evidence>
<name>A0A0H4T9I1_9BACT</name>
<evidence type="ECO:0008006" key="4">
    <source>
        <dbReference type="Google" id="ProtNLM"/>
    </source>
</evidence>
<evidence type="ECO:0000256" key="1">
    <source>
        <dbReference type="SAM" id="Coils"/>
    </source>
</evidence>
<dbReference type="EMBL" id="KT007012">
    <property type="protein sequence ID" value="AKQ03420.1"/>
    <property type="molecule type" value="Genomic_DNA"/>
</dbReference>
<accession>A0A0H4T9I1</accession>
<evidence type="ECO:0000313" key="3">
    <source>
        <dbReference type="EMBL" id="AKQ03420.1"/>
    </source>
</evidence>
<feature type="coiled-coil region" evidence="1">
    <location>
        <begin position="39"/>
        <end position="90"/>
    </location>
</feature>
<dbReference type="AlphaFoldDB" id="A0A0H4T9I1"/>
<keyword evidence="2" id="KW-0732">Signal</keyword>